<dbReference type="SMART" id="SM00729">
    <property type="entry name" value="Elp3"/>
    <property type="match status" value="1"/>
</dbReference>
<dbReference type="GO" id="GO:0051539">
    <property type="term" value="F:4 iron, 4 sulfur cluster binding"/>
    <property type="evidence" value="ECO:0007669"/>
    <property type="project" value="UniProtKB-KW"/>
</dbReference>
<keyword evidence="6" id="KW-0474">Menaquinone biosynthesis</keyword>
<dbReference type="AlphaFoldDB" id="A0A348ANV5"/>
<protein>
    <recommendedName>
        <fullName evidence="6">Aminodeoxyfutalosine synthase</fullName>
        <shortName evidence="6">AFL synthase</shortName>
        <shortName evidence="6">Aminofutalosine synthase</shortName>
        <ecNumber evidence="6">2.5.1.120</ecNumber>
    </recommendedName>
    <alternativeName>
        <fullName evidence="6">Menaquinone biosynthetic enzyme MqnE</fullName>
    </alternativeName>
</protein>
<evidence type="ECO:0000256" key="2">
    <source>
        <dbReference type="ARBA" id="ARBA00022691"/>
    </source>
</evidence>
<accession>A0A348ANV5</accession>
<dbReference type="GO" id="GO:0009234">
    <property type="term" value="P:menaquinone biosynthetic process"/>
    <property type="evidence" value="ECO:0007669"/>
    <property type="project" value="UniProtKB-UniRule"/>
</dbReference>
<dbReference type="InterPro" id="IPR022432">
    <property type="entry name" value="MqnE"/>
</dbReference>
<comment type="pathway">
    <text evidence="6">Quinol/quinone metabolism; menaquinone biosynthesis.</text>
</comment>
<evidence type="ECO:0000256" key="7">
    <source>
        <dbReference type="PIRSR" id="PIRSR004762-1"/>
    </source>
</evidence>
<feature type="binding site" evidence="8">
    <location>
        <position position="183"/>
    </location>
    <ligand>
        <name>S-adenosyl-L-methionine</name>
        <dbReference type="ChEBI" id="CHEBI:59789"/>
    </ligand>
</feature>
<sequence length="367" mass="40915">MANKTRNTSYDDIADKVTTGTRLSREEGLALAACNDLAWLGYLANLARQRLAGDYVYFNINRHINLTNICTARCKFCAFGCDDTSSKAYAMTKEKILSIAKHAAKDEKLRELHIVSGLHPKWPFEYYVDIIKTLHETFPHLHLKAFTGVEICHFAKISGLSIAKILQTLKSAGLGSMPGGGAEIFSERVRREVCPNKASAGEWLEVARIAHSLGIRSNASMLYGHIETLEERIDHLIALRSLQDETGGFQTYIGLPFHPANTCLEERVQRVSSWEDLKMMAIARLMLDNFKNIKAYWVMLTVSIAQLALGFGANDIDGTVNEEKITHAAGANSGQTLSVDTMIQMIKQTGRIPVERDSTYNIINIYE</sequence>
<dbReference type="SFLD" id="SFLDF00343">
    <property type="entry name" value="aminofutalosine_synthase_(mqnE"/>
    <property type="match status" value="1"/>
</dbReference>
<dbReference type="EMBL" id="AP018449">
    <property type="protein sequence ID" value="BBB92753.1"/>
    <property type="molecule type" value="Genomic_DNA"/>
</dbReference>
<dbReference type="SUPFAM" id="SSF102114">
    <property type="entry name" value="Radical SAM enzymes"/>
    <property type="match status" value="1"/>
</dbReference>
<feature type="binding site" evidence="6 7">
    <location>
        <position position="70"/>
    </location>
    <ligand>
        <name>[4Fe-4S] cluster</name>
        <dbReference type="ChEBI" id="CHEBI:49883"/>
        <note>4Fe-4S-S-AdoMet</note>
    </ligand>
</feature>
<dbReference type="GO" id="GO:0044689">
    <property type="term" value="F:7,8-didemethyl-8-hydroxy-5-deazariboflavin synthase activity"/>
    <property type="evidence" value="ECO:0007669"/>
    <property type="project" value="TreeGrafter"/>
</dbReference>
<dbReference type="Pfam" id="PF19288">
    <property type="entry name" value="CofH_C"/>
    <property type="match status" value="1"/>
</dbReference>
<dbReference type="PANTHER" id="PTHR43076:SF7">
    <property type="entry name" value="AMINODEOXYFUTALOSINE SYNTHASE"/>
    <property type="match status" value="1"/>
</dbReference>
<dbReference type="InterPro" id="IPR007197">
    <property type="entry name" value="rSAM"/>
</dbReference>
<dbReference type="KEGG" id="mana:MAMMFC1_03449"/>
<keyword evidence="5 6" id="KW-0411">Iron-sulfur</keyword>
<dbReference type="GO" id="GO:0102573">
    <property type="term" value="F:aminodeoxyfutalosine synthase activity"/>
    <property type="evidence" value="ECO:0007669"/>
    <property type="project" value="UniProtKB-EC"/>
</dbReference>
<dbReference type="InterPro" id="IPR058240">
    <property type="entry name" value="rSAM_sf"/>
</dbReference>
<evidence type="ECO:0000256" key="8">
    <source>
        <dbReference type="PIRSR" id="PIRSR004762-2"/>
    </source>
</evidence>
<dbReference type="SFLD" id="SFLDF00342">
    <property type="entry name" value="cyclic_dehypoxanthine_futalosi"/>
    <property type="match status" value="1"/>
</dbReference>
<dbReference type="SFLD" id="SFLDS00029">
    <property type="entry name" value="Radical_SAM"/>
    <property type="match status" value="1"/>
</dbReference>
<feature type="binding site" evidence="6 7">
    <location>
        <position position="77"/>
    </location>
    <ligand>
        <name>[4Fe-4S] cluster</name>
        <dbReference type="ChEBI" id="CHEBI:49883"/>
        <note>4Fe-4S-S-AdoMet</note>
    </ligand>
</feature>
<evidence type="ECO:0000256" key="1">
    <source>
        <dbReference type="ARBA" id="ARBA00022485"/>
    </source>
</evidence>
<keyword evidence="2 6" id="KW-0949">S-adenosyl-L-methionine</keyword>
<evidence type="ECO:0000313" key="11">
    <source>
        <dbReference type="Proteomes" id="UP000276437"/>
    </source>
</evidence>
<dbReference type="EC" id="2.5.1.120" evidence="6"/>
<keyword evidence="1 6" id="KW-0004">4Fe-4S</keyword>
<dbReference type="Gene3D" id="3.20.20.70">
    <property type="entry name" value="Aldolase class I"/>
    <property type="match status" value="1"/>
</dbReference>
<gene>
    <name evidence="10" type="primary">mqnE_3</name>
    <name evidence="6" type="synonym">mqnE</name>
    <name evidence="10" type="ORF">MAMMFC1_03449</name>
</gene>
<dbReference type="Pfam" id="PF04055">
    <property type="entry name" value="Radical_SAM"/>
    <property type="match status" value="1"/>
</dbReference>
<dbReference type="InterPro" id="IPR013785">
    <property type="entry name" value="Aldolase_TIM"/>
</dbReference>
<name>A0A348ANV5_9FIRM</name>
<dbReference type="PROSITE" id="PS51918">
    <property type="entry name" value="RADICAL_SAM"/>
    <property type="match status" value="1"/>
</dbReference>
<comment type="similarity">
    <text evidence="6">Belongs to the radical SAM superfamily. MqnE family.</text>
</comment>
<keyword evidence="4 6" id="KW-0408">Iron</keyword>
<feature type="binding site" evidence="8">
    <location>
        <position position="76"/>
    </location>
    <ligand>
        <name>S-adenosyl-L-methionine</name>
        <dbReference type="ChEBI" id="CHEBI:59789"/>
    </ligand>
</feature>
<dbReference type="CDD" id="cd01335">
    <property type="entry name" value="Radical_SAM"/>
    <property type="match status" value="1"/>
</dbReference>
<dbReference type="UniPathway" id="UPA00079"/>
<dbReference type="RefSeq" id="WP_408631215.1">
    <property type="nucleotide sequence ID" value="NZ_AP018449.1"/>
</dbReference>
<evidence type="ECO:0000313" key="10">
    <source>
        <dbReference type="EMBL" id="BBB92753.1"/>
    </source>
</evidence>
<dbReference type="SFLD" id="SFLDG01064">
    <property type="entry name" value="F420__menaquinone_cofactor_bio"/>
    <property type="match status" value="1"/>
</dbReference>
<evidence type="ECO:0000256" key="4">
    <source>
        <dbReference type="ARBA" id="ARBA00023004"/>
    </source>
</evidence>
<dbReference type="PIRSF" id="PIRSF004762">
    <property type="entry name" value="CHP00423"/>
    <property type="match status" value="1"/>
</dbReference>
<dbReference type="NCBIfam" id="TIGR00423">
    <property type="entry name" value="CofH family radical SAM protein"/>
    <property type="match status" value="1"/>
</dbReference>
<evidence type="ECO:0000256" key="3">
    <source>
        <dbReference type="ARBA" id="ARBA00022723"/>
    </source>
</evidence>
<keyword evidence="11" id="KW-1185">Reference proteome</keyword>
<evidence type="ECO:0000259" key="9">
    <source>
        <dbReference type="PROSITE" id="PS51918"/>
    </source>
</evidence>
<dbReference type="GO" id="GO:0005506">
    <property type="term" value="F:iron ion binding"/>
    <property type="evidence" value="ECO:0007669"/>
    <property type="project" value="UniProtKB-UniRule"/>
</dbReference>
<keyword evidence="6 10" id="KW-0808">Transferase</keyword>
<feature type="binding site" evidence="6 7">
    <location>
        <position position="74"/>
    </location>
    <ligand>
        <name>[4Fe-4S] cluster</name>
        <dbReference type="ChEBI" id="CHEBI:49883"/>
        <note>4Fe-4S-S-AdoMet</note>
    </ligand>
</feature>
<comment type="function">
    <text evidence="6">Radical SAM enzyme that catalyzes the addition of the adenosyl radical to the double bond of 3-[(1-carboxyvinyl)oxy]benzoate, leading to aminodeoxyfutalosine (AFL), a key intermediate in the formation of menaquinone (MK, vitamin K2) from chorismate.</text>
</comment>
<organism evidence="10 11">
    <name type="scientific">Methylomusa anaerophila</name>
    <dbReference type="NCBI Taxonomy" id="1930071"/>
    <lineage>
        <taxon>Bacteria</taxon>
        <taxon>Bacillati</taxon>
        <taxon>Bacillota</taxon>
        <taxon>Negativicutes</taxon>
        <taxon>Selenomonadales</taxon>
        <taxon>Sporomusaceae</taxon>
        <taxon>Methylomusa</taxon>
    </lineage>
</organism>
<comment type="cofactor">
    <cofactor evidence="6 7">
        <name>[4Fe-4S] cluster</name>
        <dbReference type="ChEBI" id="CHEBI:49883"/>
    </cofactor>
    <text evidence="6 7">Binds 1 [4Fe-4S] cluster. The cluster is coordinated with 3 cysteines and an exchangeable S-adenosyl-L-methionine.</text>
</comment>
<dbReference type="InterPro" id="IPR034405">
    <property type="entry name" value="F420"/>
</dbReference>
<dbReference type="InterPro" id="IPR006638">
    <property type="entry name" value="Elp3/MiaA/NifB-like_rSAM"/>
</dbReference>
<evidence type="ECO:0000256" key="6">
    <source>
        <dbReference type="HAMAP-Rule" id="MF_00993"/>
    </source>
</evidence>
<dbReference type="InterPro" id="IPR020050">
    <property type="entry name" value="FO_synthase_su2"/>
</dbReference>
<keyword evidence="3 6" id="KW-0479">Metal-binding</keyword>
<dbReference type="NCBIfam" id="TIGR03700">
    <property type="entry name" value="mena_SCO4494"/>
    <property type="match status" value="1"/>
</dbReference>
<dbReference type="SFLD" id="SFLDG01389">
    <property type="entry name" value="menaquinone_synthsis_involved"/>
    <property type="match status" value="1"/>
</dbReference>
<dbReference type="Proteomes" id="UP000276437">
    <property type="component" value="Chromosome"/>
</dbReference>
<comment type="catalytic activity">
    <reaction evidence="6">
        <text>3-[(1-carboxyvinyl)-oxy]benzoate + S-adenosyl-L-methionine + H2O = 6-amino-6-deoxyfutalosine + hydrogencarbonate + L-methionine + H(+)</text>
        <dbReference type="Rhea" id="RHEA:33075"/>
        <dbReference type="ChEBI" id="CHEBI:15377"/>
        <dbReference type="ChEBI" id="CHEBI:15378"/>
        <dbReference type="ChEBI" id="CHEBI:17544"/>
        <dbReference type="ChEBI" id="CHEBI:57844"/>
        <dbReference type="ChEBI" id="CHEBI:59789"/>
        <dbReference type="ChEBI" id="CHEBI:64286"/>
        <dbReference type="ChEBI" id="CHEBI:76981"/>
        <dbReference type="EC" id="2.5.1.120"/>
    </reaction>
</comment>
<dbReference type="InterPro" id="IPR045567">
    <property type="entry name" value="CofH/MnqC-like_C"/>
</dbReference>
<dbReference type="HAMAP" id="MF_00993">
    <property type="entry name" value="MqnE"/>
    <property type="match status" value="1"/>
</dbReference>
<dbReference type="PANTHER" id="PTHR43076">
    <property type="entry name" value="FO SYNTHASE (COFH)"/>
    <property type="match status" value="1"/>
</dbReference>
<evidence type="ECO:0000256" key="5">
    <source>
        <dbReference type="ARBA" id="ARBA00023014"/>
    </source>
</evidence>
<feature type="domain" description="Radical SAM core" evidence="9">
    <location>
        <begin position="56"/>
        <end position="291"/>
    </location>
</feature>
<proteinExistence type="inferred from homology"/>
<reference evidence="10 11" key="1">
    <citation type="journal article" date="2018" name="Int. J. Syst. Evol. Microbiol.">
        <title>Methylomusa anaerophila gen. nov., sp. nov., an anaerobic methanol-utilizing bacterium isolated from a microbial fuel cell.</title>
        <authorList>
            <person name="Amano N."/>
            <person name="Yamamuro A."/>
            <person name="Miyahara M."/>
            <person name="Kouzuma A."/>
            <person name="Abe T."/>
            <person name="Watanabe K."/>
        </authorList>
    </citation>
    <scope>NUCLEOTIDE SEQUENCE [LARGE SCALE GENOMIC DNA]</scope>
    <source>
        <strain evidence="10 11">MMFC1</strain>
    </source>
</reference>